<gene>
    <name evidence="7" type="ORF">LSAA_13939</name>
</gene>
<dbReference type="Pfam" id="PF18192">
    <property type="entry name" value="DNTTIP1_dimer"/>
    <property type="match status" value="1"/>
</dbReference>
<accession>A0A7R8HDA6</accession>
<evidence type="ECO:0000256" key="2">
    <source>
        <dbReference type="ARBA" id="ARBA00023125"/>
    </source>
</evidence>
<dbReference type="OrthoDB" id="5860246at2759"/>
<keyword evidence="8" id="KW-1185">Reference proteome</keyword>
<evidence type="ECO:0000259" key="5">
    <source>
        <dbReference type="Pfam" id="PF18192"/>
    </source>
</evidence>
<feature type="domain" description="TdIF1 C-terminal" evidence="6">
    <location>
        <begin position="146"/>
        <end position="242"/>
    </location>
</feature>
<dbReference type="GO" id="GO:0005634">
    <property type="term" value="C:nucleus"/>
    <property type="evidence" value="ECO:0007669"/>
    <property type="project" value="UniProtKB-SubCell"/>
</dbReference>
<dbReference type="PANTHER" id="PTHR23399">
    <property type="entry name" value="DEOXYNUCLEOTIDYLTRANSFERASE TERMINAL-INTERACTING PROTEIN 1"/>
    <property type="match status" value="1"/>
</dbReference>
<dbReference type="EMBL" id="HG994587">
    <property type="protein sequence ID" value="CAF3022757.1"/>
    <property type="molecule type" value="Genomic_DNA"/>
</dbReference>
<evidence type="ECO:0000313" key="7">
    <source>
        <dbReference type="EMBL" id="CAF3022757.1"/>
    </source>
</evidence>
<comment type="subcellular location">
    <subcellularLocation>
        <location evidence="1">Nucleus</location>
    </subcellularLocation>
</comment>
<dbReference type="Pfam" id="PF21229">
    <property type="entry name" value="TdIF1_2nd"/>
    <property type="match status" value="1"/>
</dbReference>
<feature type="region of interest" description="Disordered" evidence="4">
    <location>
        <begin position="90"/>
        <end position="116"/>
    </location>
</feature>
<dbReference type="AlphaFoldDB" id="A0A7R8HDA6"/>
<proteinExistence type="predicted"/>
<dbReference type="InterPro" id="IPR026064">
    <property type="entry name" value="TdIF1"/>
</dbReference>
<dbReference type="GO" id="GO:0003677">
    <property type="term" value="F:DNA binding"/>
    <property type="evidence" value="ECO:0007669"/>
    <property type="project" value="UniProtKB-KW"/>
</dbReference>
<dbReference type="InterPro" id="IPR049121">
    <property type="entry name" value="TdIF1_C"/>
</dbReference>
<sequence>MERSLPTSAPALSRLKSSLSIEDPLDLVRKVVQKELNQKIHSLFQEYIRYYFQPAAKNVEANLGLDTSDLLERTCINALEHAKVLFRGKGSSLKRPHSPHHPGEHLPSPPIKKKKTILPKFNSNSTNLFTINRKGPQWSADRISSETVFVLGSKANKALGYQTTLGKLYSQHPDVFKYPADNQDKEWLAKELIMSTTGGKAFIMVLEDIFELSNLPVYCPSTRIRTSELTGFKIPEFMMEKIKISMKKMTNEPSLEDKTLSSLLHRGSEEVWDPVKEGPKVEENNVGVSRGGGEVELVASSDVHDILNGIKDGGTGNTSGVGVEDDLGFLHGMNLTSLVREFEMEAGTGSQHLGILSLADDTESFSELSNEVQENIESSFDNIEFN</sequence>
<feature type="domain" description="DNTTIP1 dimerisation" evidence="5">
    <location>
        <begin position="25"/>
        <end position="87"/>
    </location>
</feature>
<evidence type="ECO:0000313" key="8">
    <source>
        <dbReference type="Proteomes" id="UP000675881"/>
    </source>
</evidence>
<name>A0A7R8HDA6_LEPSM</name>
<reference evidence="7" key="1">
    <citation type="submission" date="2021-02" db="EMBL/GenBank/DDBJ databases">
        <authorList>
            <person name="Bekaert M."/>
        </authorList>
    </citation>
    <scope>NUCLEOTIDE SEQUENCE</scope>
    <source>
        <strain evidence="7">IoA-00</strain>
    </source>
</reference>
<protein>
    <submittedName>
        <fullName evidence="7">DNTTIP1</fullName>
    </submittedName>
</protein>
<evidence type="ECO:0000256" key="4">
    <source>
        <dbReference type="SAM" id="MobiDB-lite"/>
    </source>
</evidence>
<dbReference type="InterPro" id="IPR041384">
    <property type="entry name" value="DNTTIP1_dimer"/>
</dbReference>
<dbReference type="PANTHER" id="PTHR23399:SF2">
    <property type="entry name" value="DEOXYNUCLEOTIDYLTRANSFERASE TERMINAL-INTERACTING PROTEIN 1"/>
    <property type="match status" value="1"/>
</dbReference>
<keyword evidence="2" id="KW-0238">DNA-binding</keyword>
<evidence type="ECO:0000256" key="1">
    <source>
        <dbReference type="ARBA" id="ARBA00004123"/>
    </source>
</evidence>
<evidence type="ECO:0000259" key="6">
    <source>
        <dbReference type="Pfam" id="PF21229"/>
    </source>
</evidence>
<keyword evidence="3" id="KW-0539">Nucleus</keyword>
<evidence type="ECO:0000256" key="3">
    <source>
        <dbReference type="ARBA" id="ARBA00023242"/>
    </source>
</evidence>
<dbReference type="GO" id="GO:0031491">
    <property type="term" value="F:nucleosome binding"/>
    <property type="evidence" value="ECO:0007669"/>
    <property type="project" value="TreeGrafter"/>
</dbReference>
<dbReference type="Proteomes" id="UP000675881">
    <property type="component" value="Chromosome 8"/>
</dbReference>
<organism evidence="7 8">
    <name type="scientific">Lepeophtheirus salmonis</name>
    <name type="common">Salmon louse</name>
    <name type="synonym">Caligus salmonis</name>
    <dbReference type="NCBI Taxonomy" id="72036"/>
    <lineage>
        <taxon>Eukaryota</taxon>
        <taxon>Metazoa</taxon>
        <taxon>Ecdysozoa</taxon>
        <taxon>Arthropoda</taxon>
        <taxon>Crustacea</taxon>
        <taxon>Multicrustacea</taxon>
        <taxon>Hexanauplia</taxon>
        <taxon>Copepoda</taxon>
        <taxon>Siphonostomatoida</taxon>
        <taxon>Caligidae</taxon>
        <taxon>Lepeophtheirus</taxon>
    </lineage>
</organism>